<feature type="binding site" evidence="8">
    <location>
        <position position="148"/>
    </location>
    <ligand>
        <name>Zn(2+)</name>
        <dbReference type="ChEBI" id="CHEBI:29105"/>
    </ligand>
</feature>
<comment type="caution">
    <text evidence="11">The sequence shown here is derived from an EMBL/GenBank/DDBJ whole genome shotgun (WGS) entry which is preliminary data.</text>
</comment>
<keyword evidence="12" id="KW-1185">Reference proteome</keyword>
<evidence type="ECO:0000256" key="5">
    <source>
        <dbReference type="ARBA" id="ARBA00023027"/>
    </source>
</evidence>
<reference evidence="11 12" key="1">
    <citation type="submission" date="2020-04" db="EMBL/GenBank/DDBJ databases">
        <authorList>
            <person name="Alioto T."/>
            <person name="Alioto T."/>
            <person name="Gomez Garrido J."/>
        </authorList>
    </citation>
    <scope>NUCLEOTIDE SEQUENCE [LARGE SCALE GENOMIC DNA]</scope>
</reference>
<proteinExistence type="predicted"/>
<evidence type="ECO:0000259" key="10">
    <source>
        <dbReference type="PROSITE" id="PS50305"/>
    </source>
</evidence>
<protein>
    <recommendedName>
        <fullName evidence="10">Deacetylase sirtuin-type domain-containing protein</fullName>
    </recommendedName>
</protein>
<dbReference type="GO" id="GO:0046872">
    <property type="term" value="F:metal ion binding"/>
    <property type="evidence" value="ECO:0007669"/>
    <property type="project" value="UniProtKB-KW"/>
</dbReference>
<feature type="compositionally biased region" description="Polar residues" evidence="9">
    <location>
        <begin position="782"/>
        <end position="793"/>
    </location>
</feature>
<evidence type="ECO:0000256" key="9">
    <source>
        <dbReference type="SAM" id="MobiDB-lite"/>
    </source>
</evidence>
<keyword evidence="5" id="KW-0520">NAD</keyword>
<evidence type="ECO:0000313" key="11">
    <source>
        <dbReference type="EMBL" id="CAB3375883.1"/>
    </source>
</evidence>
<dbReference type="PANTHER" id="PTHR11085">
    <property type="entry name" value="NAD-DEPENDENT PROTEIN DEACYLASE SIRTUIN-5, MITOCHONDRIAL-RELATED"/>
    <property type="match status" value="1"/>
</dbReference>
<dbReference type="InterPro" id="IPR026591">
    <property type="entry name" value="Sirtuin_cat_small_dom_sf"/>
</dbReference>
<comment type="catalytic activity">
    <reaction evidence="6">
        <text>N(6)-hexadecanoyl-L-lysyl-[protein] + NAD(+) + H2O = 2''-O-hexadecanoyl-ADP-D-ribose + nicotinamide + L-lysyl-[protein]</text>
        <dbReference type="Rhea" id="RHEA:70563"/>
        <dbReference type="Rhea" id="RHEA-COMP:9752"/>
        <dbReference type="Rhea" id="RHEA-COMP:14175"/>
        <dbReference type="ChEBI" id="CHEBI:15377"/>
        <dbReference type="ChEBI" id="CHEBI:17154"/>
        <dbReference type="ChEBI" id="CHEBI:29969"/>
        <dbReference type="ChEBI" id="CHEBI:57540"/>
        <dbReference type="ChEBI" id="CHEBI:138936"/>
        <dbReference type="ChEBI" id="CHEBI:189673"/>
    </reaction>
    <physiologicalReaction direction="left-to-right" evidence="6">
        <dbReference type="Rhea" id="RHEA:70564"/>
    </physiologicalReaction>
</comment>
<dbReference type="EMBL" id="CADEPI010000120">
    <property type="protein sequence ID" value="CAB3375883.1"/>
    <property type="molecule type" value="Genomic_DNA"/>
</dbReference>
<keyword evidence="4 8" id="KW-0862">Zinc</keyword>
<dbReference type="GO" id="GO:0005634">
    <property type="term" value="C:nucleus"/>
    <property type="evidence" value="ECO:0007669"/>
    <property type="project" value="TreeGrafter"/>
</dbReference>
<evidence type="ECO:0000256" key="7">
    <source>
        <dbReference type="ARBA" id="ARBA00048905"/>
    </source>
</evidence>
<evidence type="ECO:0000256" key="8">
    <source>
        <dbReference type="PROSITE-ProRule" id="PRU00236"/>
    </source>
</evidence>
<gene>
    <name evidence="11" type="ORF">CLODIP_2_CD12992</name>
</gene>
<dbReference type="AlphaFoldDB" id="A0A8S1DDH6"/>
<dbReference type="Proteomes" id="UP000494165">
    <property type="component" value="Unassembled WGS sequence"/>
</dbReference>
<keyword evidence="3 8" id="KW-0479">Metal-binding</keyword>
<feature type="active site" description="Proton acceptor" evidence="8">
    <location>
        <position position="137"/>
    </location>
</feature>
<dbReference type="InterPro" id="IPR003000">
    <property type="entry name" value="Sirtuin"/>
</dbReference>
<evidence type="ECO:0000313" key="12">
    <source>
        <dbReference type="Proteomes" id="UP000494165"/>
    </source>
</evidence>
<feature type="binding site" evidence="8">
    <location>
        <position position="145"/>
    </location>
    <ligand>
        <name>Zn(2+)</name>
        <dbReference type="ChEBI" id="CHEBI:29105"/>
    </ligand>
</feature>
<evidence type="ECO:0000256" key="4">
    <source>
        <dbReference type="ARBA" id="ARBA00022833"/>
    </source>
</evidence>
<dbReference type="OrthoDB" id="5955164at2759"/>
<dbReference type="InterPro" id="IPR029035">
    <property type="entry name" value="DHS-like_NAD/FAD-binding_dom"/>
</dbReference>
<dbReference type="Gene3D" id="3.40.50.1220">
    <property type="entry name" value="TPP-binding domain"/>
    <property type="match status" value="1"/>
</dbReference>
<evidence type="ECO:0000256" key="2">
    <source>
        <dbReference type="ARBA" id="ARBA00022679"/>
    </source>
</evidence>
<dbReference type="InterPro" id="IPR026590">
    <property type="entry name" value="Ssirtuin_cat_dom"/>
</dbReference>
<dbReference type="PANTHER" id="PTHR11085:SF6">
    <property type="entry name" value="NAD-DEPENDENT PROTEIN DEACETYLASE SIRTUIN-2"/>
    <property type="match status" value="1"/>
</dbReference>
<feature type="compositionally biased region" description="Low complexity" evidence="9">
    <location>
        <begin position="795"/>
        <end position="805"/>
    </location>
</feature>
<feature type="binding site" evidence="8">
    <location>
        <position position="172"/>
    </location>
    <ligand>
        <name>Zn(2+)</name>
        <dbReference type="ChEBI" id="CHEBI:29105"/>
    </ligand>
</feature>
<feature type="region of interest" description="Disordered" evidence="9">
    <location>
        <begin position="764"/>
        <end position="819"/>
    </location>
</feature>
<dbReference type="PROSITE" id="PS50305">
    <property type="entry name" value="SIRTUIN"/>
    <property type="match status" value="1"/>
</dbReference>
<dbReference type="InterPro" id="IPR050134">
    <property type="entry name" value="NAD-dep_sirtuin_deacylases"/>
</dbReference>
<dbReference type="Pfam" id="PF02146">
    <property type="entry name" value="SIR2"/>
    <property type="match status" value="1"/>
</dbReference>
<dbReference type="Gene3D" id="3.30.1600.10">
    <property type="entry name" value="SIR2/SIRT2 'Small Domain"/>
    <property type="match status" value="1"/>
</dbReference>
<name>A0A8S1DDH6_9INSE</name>
<organism evidence="11 12">
    <name type="scientific">Cloeon dipterum</name>
    <dbReference type="NCBI Taxonomy" id="197152"/>
    <lineage>
        <taxon>Eukaryota</taxon>
        <taxon>Metazoa</taxon>
        <taxon>Ecdysozoa</taxon>
        <taxon>Arthropoda</taxon>
        <taxon>Hexapoda</taxon>
        <taxon>Insecta</taxon>
        <taxon>Pterygota</taxon>
        <taxon>Palaeoptera</taxon>
        <taxon>Ephemeroptera</taxon>
        <taxon>Pisciforma</taxon>
        <taxon>Baetidae</taxon>
        <taxon>Cloeon</taxon>
    </lineage>
</organism>
<feature type="domain" description="Deacetylase sirtuin-type" evidence="10">
    <location>
        <begin position="8"/>
        <end position="287"/>
    </location>
</feature>
<comment type="catalytic activity">
    <reaction evidence="7">
        <text>N(6)-tetradecanoyl-L-lysyl-[protein] + NAD(+) + H2O = 2''-O-tetradecanoyl-ADP-D-ribose + nicotinamide + L-lysyl-[protein]</text>
        <dbReference type="Rhea" id="RHEA:70567"/>
        <dbReference type="Rhea" id="RHEA-COMP:9752"/>
        <dbReference type="Rhea" id="RHEA-COMP:15437"/>
        <dbReference type="ChEBI" id="CHEBI:15377"/>
        <dbReference type="ChEBI" id="CHEBI:17154"/>
        <dbReference type="ChEBI" id="CHEBI:29969"/>
        <dbReference type="ChEBI" id="CHEBI:57540"/>
        <dbReference type="ChEBI" id="CHEBI:141129"/>
        <dbReference type="ChEBI" id="CHEBI:189674"/>
    </reaction>
    <physiologicalReaction direction="left-to-right" evidence="7">
        <dbReference type="Rhea" id="RHEA:70568"/>
    </physiologicalReaction>
</comment>
<accession>A0A8S1DDH6</accession>
<evidence type="ECO:0000256" key="1">
    <source>
        <dbReference type="ARBA" id="ARBA00001947"/>
    </source>
</evidence>
<dbReference type="GO" id="GO:0017136">
    <property type="term" value="F:histone deacetylase activity, NAD-dependent"/>
    <property type="evidence" value="ECO:0007669"/>
    <property type="project" value="TreeGrafter"/>
</dbReference>
<dbReference type="GO" id="GO:0070403">
    <property type="term" value="F:NAD+ binding"/>
    <property type="evidence" value="ECO:0007669"/>
    <property type="project" value="InterPro"/>
</dbReference>
<feature type="binding site" evidence="8">
    <location>
        <position position="175"/>
    </location>
    <ligand>
        <name>Zn(2+)</name>
        <dbReference type="ChEBI" id="CHEBI:29105"/>
    </ligand>
</feature>
<dbReference type="SUPFAM" id="SSF52467">
    <property type="entry name" value="DHS-like NAD/FAD-binding domain"/>
    <property type="match status" value="1"/>
</dbReference>
<sequence length="819" mass="92661">MSEKSRKRVLQENSLQGIVKYIEDSKATKIITMAGAGISTAAGIPDFRSPKTGFYDRLTKHYSKPENLFKIDFFQENPAPFFFNIKELLPGQYKPTVSHFFIRLLHEKGVLLRHYTQNIDSLELFAGIPEEKVVEAHGTFRTSHCMNCKREYKLDWLKTQLATDDENFIPKCRSCKGVVKPDTTFFGEDLPDRFYTCSKEDFPKCDLLIILGTSLVVHPFSTQVDSIPKHVPRLLINRHKTGVASREVRELMGYSKTLDFSARSRNVAWEGDCDKGCLELAAVLGWADEFQALLAKEGVSSEVDEKKPVKLETQEIYTRPKRLKLITSISFELQPNLLTFGSRPHSPGPGSGHRGAQAATILPPLTYDAASHLKDALPGLKPQTIASTMESSSECDTNKAGMKNLGMMVKSMLQELQNMQQFHGAGYISEKLYCLLQLYLQNNKSWNPAVDMLQCLNDLKDASLVPSAAYLQMLTSRITLDNQARLILRDSFKIILPFEHYANAVMLKHMNGPQGMHLGIDATIRAVMESYTVGREHFGMDKEFIVDVVQNCPNPACRFYKMDNINRKQMEQMKANQPPMEQYAQKMQMEMSKQHFQQPQKQFLVTKAKAGNLDFGPEMQYNQPTPPAESNQQNNNCQQQQSINNQMAEQTDRLTDLLRANLDSIEGLTEAKDFLSLHNGLWPLLEGNEKRPPVPIEGQEKIVRTFGELMKNMARMKTCVRPSMCKPYGKQSESLQKTLVDTIQLIQSLRSFLPPPHITVTSWKEEEHKHRPGAKSALRTLGKQNSTSSNPDTSLPPMAAPPLMADNLQHLVRPKGKYE</sequence>
<keyword evidence="2" id="KW-0808">Transferase</keyword>
<evidence type="ECO:0000256" key="6">
    <source>
        <dbReference type="ARBA" id="ARBA00048378"/>
    </source>
</evidence>
<evidence type="ECO:0000256" key="3">
    <source>
        <dbReference type="ARBA" id="ARBA00022723"/>
    </source>
</evidence>
<feature type="region of interest" description="Disordered" evidence="9">
    <location>
        <begin position="616"/>
        <end position="639"/>
    </location>
</feature>
<comment type="cofactor">
    <cofactor evidence="1">
        <name>Zn(2+)</name>
        <dbReference type="ChEBI" id="CHEBI:29105"/>
    </cofactor>
</comment>